<proteinExistence type="predicted"/>
<dbReference type="OrthoDB" id="1600564at2759"/>
<evidence type="ECO:0000256" key="3">
    <source>
        <dbReference type="SAM" id="SignalP"/>
    </source>
</evidence>
<dbReference type="EMBL" id="KN822963">
    <property type="protein sequence ID" value="KIO31456.1"/>
    <property type="molecule type" value="Genomic_DNA"/>
</dbReference>
<dbReference type="Gene3D" id="3.40.50.1110">
    <property type="entry name" value="SGNH hydrolase"/>
    <property type="match status" value="1"/>
</dbReference>
<dbReference type="InterPro" id="IPR001087">
    <property type="entry name" value="GDSL"/>
</dbReference>
<dbReference type="Pfam" id="PF00657">
    <property type="entry name" value="Lipase_GDSL"/>
    <property type="match status" value="1"/>
</dbReference>
<reference evidence="4 5" key="1">
    <citation type="submission" date="2014-04" db="EMBL/GenBank/DDBJ databases">
        <authorList>
            <consortium name="DOE Joint Genome Institute"/>
            <person name="Kuo A."/>
            <person name="Girlanda M."/>
            <person name="Perotto S."/>
            <person name="Kohler A."/>
            <person name="Nagy L.G."/>
            <person name="Floudas D."/>
            <person name="Copeland A."/>
            <person name="Barry K.W."/>
            <person name="Cichocki N."/>
            <person name="Veneault-Fourrey C."/>
            <person name="LaButti K."/>
            <person name="Lindquist E.A."/>
            <person name="Lipzen A."/>
            <person name="Lundell T."/>
            <person name="Morin E."/>
            <person name="Murat C."/>
            <person name="Sun H."/>
            <person name="Tunlid A."/>
            <person name="Henrissat B."/>
            <person name="Grigoriev I.V."/>
            <person name="Hibbett D.S."/>
            <person name="Martin F."/>
            <person name="Nordberg H.P."/>
            <person name="Cantor M.N."/>
            <person name="Hua S.X."/>
        </authorList>
    </citation>
    <scope>NUCLEOTIDE SEQUENCE [LARGE SCALE GENOMIC DNA]</scope>
    <source>
        <strain evidence="4 5">MUT 4182</strain>
    </source>
</reference>
<feature type="signal peptide" evidence="3">
    <location>
        <begin position="1"/>
        <end position="20"/>
    </location>
</feature>
<accession>A0A0C3QRQ7</accession>
<dbReference type="GO" id="GO:0016788">
    <property type="term" value="F:hydrolase activity, acting on ester bonds"/>
    <property type="evidence" value="ECO:0007669"/>
    <property type="project" value="InterPro"/>
</dbReference>
<evidence type="ECO:0000256" key="2">
    <source>
        <dbReference type="SAM" id="MobiDB-lite"/>
    </source>
</evidence>
<dbReference type="SUPFAM" id="SSF52266">
    <property type="entry name" value="SGNH hydrolase"/>
    <property type="match status" value="1"/>
</dbReference>
<dbReference type="InterPro" id="IPR036514">
    <property type="entry name" value="SGNH_hydro_sf"/>
</dbReference>
<dbReference type="AlphaFoldDB" id="A0A0C3QRQ7"/>
<reference evidence="5" key="2">
    <citation type="submission" date="2015-01" db="EMBL/GenBank/DDBJ databases">
        <title>Evolutionary Origins and Diversification of the Mycorrhizal Mutualists.</title>
        <authorList>
            <consortium name="DOE Joint Genome Institute"/>
            <consortium name="Mycorrhizal Genomics Consortium"/>
            <person name="Kohler A."/>
            <person name="Kuo A."/>
            <person name="Nagy L.G."/>
            <person name="Floudas D."/>
            <person name="Copeland A."/>
            <person name="Barry K.W."/>
            <person name="Cichocki N."/>
            <person name="Veneault-Fourrey C."/>
            <person name="LaButti K."/>
            <person name="Lindquist E.A."/>
            <person name="Lipzen A."/>
            <person name="Lundell T."/>
            <person name="Morin E."/>
            <person name="Murat C."/>
            <person name="Riley R."/>
            <person name="Ohm R."/>
            <person name="Sun H."/>
            <person name="Tunlid A."/>
            <person name="Henrissat B."/>
            <person name="Grigoriev I.V."/>
            <person name="Hibbett D.S."/>
            <person name="Martin F."/>
        </authorList>
    </citation>
    <scope>NUCLEOTIDE SEQUENCE [LARGE SCALE GENOMIC DNA]</scope>
    <source>
        <strain evidence="5">MUT 4182</strain>
    </source>
</reference>
<protein>
    <submittedName>
        <fullName evidence="4">Carbohydrate esterase family 16 protein</fullName>
    </submittedName>
</protein>
<gene>
    <name evidence="4" type="ORF">M407DRAFT_219843</name>
</gene>
<dbReference type="Proteomes" id="UP000054248">
    <property type="component" value="Unassembled WGS sequence"/>
</dbReference>
<evidence type="ECO:0000313" key="5">
    <source>
        <dbReference type="Proteomes" id="UP000054248"/>
    </source>
</evidence>
<name>A0A0C3QRQ7_9AGAM</name>
<feature type="chain" id="PRO_5002169067" evidence="3">
    <location>
        <begin position="21"/>
        <end position="360"/>
    </location>
</feature>
<dbReference type="InterPro" id="IPR044552">
    <property type="entry name" value="GLIP1-5/GLL25"/>
</dbReference>
<organism evidence="4 5">
    <name type="scientific">Tulasnella calospora MUT 4182</name>
    <dbReference type="NCBI Taxonomy" id="1051891"/>
    <lineage>
        <taxon>Eukaryota</taxon>
        <taxon>Fungi</taxon>
        <taxon>Dikarya</taxon>
        <taxon>Basidiomycota</taxon>
        <taxon>Agaricomycotina</taxon>
        <taxon>Agaricomycetes</taxon>
        <taxon>Cantharellales</taxon>
        <taxon>Tulasnellaceae</taxon>
        <taxon>Tulasnella</taxon>
    </lineage>
</organism>
<dbReference type="CDD" id="cd01846">
    <property type="entry name" value="fatty_acyltransferase_like"/>
    <property type="match status" value="1"/>
</dbReference>
<keyword evidence="5" id="KW-1185">Reference proteome</keyword>
<keyword evidence="1 3" id="KW-0732">Signal</keyword>
<dbReference type="HOGENOM" id="CLU_015101_4_2_1"/>
<feature type="region of interest" description="Disordered" evidence="2">
    <location>
        <begin position="36"/>
        <end position="89"/>
    </location>
</feature>
<dbReference type="PANTHER" id="PTHR45966">
    <property type="entry name" value="GDSL-LIKE LIPASE/ACYLHYDROLASE"/>
    <property type="match status" value="1"/>
</dbReference>
<dbReference type="PANTHER" id="PTHR45966:SF13">
    <property type="entry name" value="GDSL ESTERASE_LIPASE"/>
    <property type="match status" value="1"/>
</dbReference>
<dbReference type="STRING" id="1051891.A0A0C3QRQ7"/>
<evidence type="ECO:0000256" key="1">
    <source>
        <dbReference type="ARBA" id="ARBA00022729"/>
    </source>
</evidence>
<sequence length="360" mass="39165">MVRLVTLLTAAACLLGSARACYEQCTISAFQGVPPRPLPKRPALQARRAPPPPLLRALQPPLQLKRRAPRPSRPLPQARLPRHPLAHPVTGSRSVTLTLKLQGFDITSTKPSSANVFGNPAYPGYTACGSVTNWIDEMIVSYNESYIYSYNFAYGGATIDAALVTPYTSTVKSMTDQVNDFLTNVGPKPSYAPWTSSNSIFSFFIGINDIGNSWYQSGDRAAFSDTLLNAYFALVQKVYAVGGRNFLFINIPCVDRSPYMKSQGSSTTAAEKIVLDGFNTKLAAKITAWKATVSGVNTWLYDSNKKLGQILDAPTSYGFQDGTSYGSATNLAWCNDYHVSPGVHHYFATDVKNILAGTGF</sequence>
<evidence type="ECO:0000313" key="4">
    <source>
        <dbReference type="EMBL" id="KIO31456.1"/>
    </source>
</evidence>